<name>A0A1G9P0X9_9SPHI</name>
<gene>
    <name evidence="4" type="ORF">SAMN05421820_102502</name>
</gene>
<dbReference type="Pfam" id="PF16344">
    <property type="entry name" value="FecR_C"/>
    <property type="match status" value="1"/>
</dbReference>
<keyword evidence="5" id="KW-1185">Reference proteome</keyword>
<accession>A0A1G9P0X9</accession>
<dbReference type="AlphaFoldDB" id="A0A1G9P0X9"/>
<evidence type="ECO:0000313" key="4">
    <source>
        <dbReference type="EMBL" id="SDL92304.1"/>
    </source>
</evidence>
<evidence type="ECO:0000259" key="3">
    <source>
        <dbReference type="Pfam" id="PF16344"/>
    </source>
</evidence>
<dbReference type="RefSeq" id="WP_074605365.1">
    <property type="nucleotide sequence ID" value="NZ_FNGY01000002.1"/>
</dbReference>
<keyword evidence="1" id="KW-0812">Transmembrane</keyword>
<reference evidence="5" key="1">
    <citation type="submission" date="2016-10" db="EMBL/GenBank/DDBJ databases">
        <authorList>
            <person name="Varghese N."/>
            <person name="Submissions S."/>
        </authorList>
    </citation>
    <scope>NUCLEOTIDE SEQUENCE [LARGE SCALE GENOMIC DNA]</scope>
    <source>
        <strain evidence="5">DSM 19110</strain>
    </source>
</reference>
<dbReference type="Proteomes" id="UP000183200">
    <property type="component" value="Unassembled WGS sequence"/>
</dbReference>
<dbReference type="Gene3D" id="2.60.120.1440">
    <property type="match status" value="1"/>
</dbReference>
<sequence>MAKSADKIRLEDLAHRYLMGTLSKEEQQEFDHWFNTTNEEPIAVPEALAEDKEAHRLAILKKIRKELDAEAPRKITLWRNIAAAAAVVFVVGLTALFYLKYQQRPEPGSTDLLASDIAPGKNAATLTLADGKKIVLSALKDGKLLTQAGVEIEKRADGQLIYKQKHPGTTVKPEYNTLTTSRGEQYQVFLPDGSKVWLNAASSVKFPLSFGALKERRVYLTGEAYFEVSKDKLRPFRVVSEQQVVTVYGTHFNINSYGDEAAVKTTLLEGSVDVNGTLLKPNQQAVLAGGKINVIPVRVENVVAWKNGYFRFSSESLESIMRKVSRWYDVEVEFQNPSLKNVEFGGVVTRYTTISKVLEMLELTEEASFELKGKTIIVKNKK</sequence>
<dbReference type="InterPro" id="IPR032508">
    <property type="entry name" value="FecR_C"/>
</dbReference>
<dbReference type="Pfam" id="PF04773">
    <property type="entry name" value="FecR"/>
    <property type="match status" value="1"/>
</dbReference>
<dbReference type="EMBL" id="FNGY01000002">
    <property type="protein sequence ID" value="SDL92304.1"/>
    <property type="molecule type" value="Genomic_DNA"/>
</dbReference>
<organism evidence="4 5">
    <name type="scientific">Pedobacter steynii</name>
    <dbReference type="NCBI Taxonomy" id="430522"/>
    <lineage>
        <taxon>Bacteria</taxon>
        <taxon>Pseudomonadati</taxon>
        <taxon>Bacteroidota</taxon>
        <taxon>Sphingobacteriia</taxon>
        <taxon>Sphingobacteriales</taxon>
        <taxon>Sphingobacteriaceae</taxon>
        <taxon>Pedobacter</taxon>
    </lineage>
</organism>
<dbReference type="GO" id="GO:0016989">
    <property type="term" value="F:sigma factor antagonist activity"/>
    <property type="evidence" value="ECO:0007669"/>
    <property type="project" value="TreeGrafter"/>
</dbReference>
<dbReference type="PIRSF" id="PIRSF018266">
    <property type="entry name" value="FecR"/>
    <property type="match status" value="1"/>
</dbReference>
<keyword evidence="1" id="KW-0472">Membrane</keyword>
<keyword evidence="1" id="KW-1133">Transmembrane helix</keyword>
<dbReference type="InterPro" id="IPR006860">
    <property type="entry name" value="FecR"/>
</dbReference>
<evidence type="ECO:0000256" key="1">
    <source>
        <dbReference type="SAM" id="Phobius"/>
    </source>
</evidence>
<proteinExistence type="predicted"/>
<evidence type="ECO:0000313" key="5">
    <source>
        <dbReference type="Proteomes" id="UP000183200"/>
    </source>
</evidence>
<dbReference type="Gene3D" id="3.55.50.30">
    <property type="match status" value="1"/>
</dbReference>
<dbReference type="InterPro" id="IPR012373">
    <property type="entry name" value="Ferrdict_sens_TM"/>
</dbReference>
<protein>
    <submittedName>
        <fullName evidence="4">FecR protein</fullName>
    </submittedName>
</protein>
<feature type="transmembrane region" description="Helical" evidence="1">
    <location>
        <begin position="81"/>
        <end position="99"/>
    </location>
</feature>
<dbReference type="PANTHER" id="PTHR30273">
    <property type="entry name" value="PERIPLASMIC SIGNAL SENSOR AND SIGMA FACTOR ACTIVATOR FECR-RELATED"/>
    <property type="match status" value="1"/>
</dbReference>
<feature type="domain" description="Protein FecR C-terminal" evidence="3">
    <location>
        <begin position="309"/>
        <end position="378"/>
    </location>
</feature>
<dbReference type="PANTHER" id="PTHR30273:SF2">
    <property type="entry name" value="PROTEIN FECR"/>
    <property type="match status" value="1"/>
</dbReference>
<evidence type="ECO:0000259" key="2">
    <source>
        <dbReference type="Pfam" id="PF04773"/>
    </source>
</evidence>
<dbReference type="OrthoDB" id="1099963at2"/>
<feature type="domain" description="FecR protein" evidence="2">
    <location>
        <begin position="177"/>
        <end position="272"/>
    </location>
</feature>